<dbReference type="AlphaFoldDB" id="A0ABD2C091"/>
<accession>A0ABD2C091</accession>
<organism evidence="1 2">
    <name type="scientific">Vespula maculifrons</name>
    <name type="common">Eastern yellow jacket</name>
    <name type="synonym">Wasp</name>
    <dbReference type="NCBI Taxonomy" id="7453"/>
    <lineage>
        <taxon>Eukaryota</taxon>
        <taxon>Metazoa</taxon>
        <taxon>Ecdysozoa</taxon>
        <taxon>Arthropoda</taxon>
        <taxon>Hexapoda</taxon>
        <taxon>Insecta</taxon>
        <taxon>Pterygota</taxon>
        <taxon>Neoptera</taxon>
        <taxon>Endopterygota</taxon>
        <taxon>Hymenoptera</taxon>
        <taxon>Apocrita</taxon>
        <taxon>Aculeata</taxon>
        <taxon>Vespoidea</taxon>
        <taxon>Vespidae</taxon>
        <taxon>Vespinae</taxon>
        <taxon>Vespula</taxon>
    </lineage>
</organism>
<dbReference type="Proteomes" id="UP001607303">
    <property type="component" value="Unassembled WGS sequence"/>
</dbReference>
<name>A0ABD2C091_VESMC</name>
<protein>
    <submittedName>
        <fullName evidence="1">Uncharacterized protein</fullName>
    </submittedName>
</protein>
<keyword evidence="2" id="KW-1185">Reference proteome</keyword>
<evidence type="ECO:0000313" key="1">
    <source>
        <dbReference type="EMBL" id="KAL2738224.1"/>
    </source>
</evidence>
<dbReference type="EMBL" id="JAYRBN010000063">
    <property type="protein sequence ID" value="KAL2738224.1"/>
    <property type="molecule type" value="Genomic_DNA"/>
</dbReference>
<reference evidence="1 2" key="1">
    <citation type="journal article" date="2024" name="Ann. Entomol. Soc. Am.">
        <title>Genomic analyses of the southern and eastern yellowjacket wasps (Hymenoptera: Vespidae) reveal evolutionary signatures of social life.</title>
        <authorList>
            <person name="Catto M.A."/>
            <person name="Caine P.B."/>
            <person name="Orr S.E."/>
            <person name="Hunt B.G."/>
            <person name="Goodisman M.A.D."/>
        </authorList>
    </citation>
    <scope>NUCLEOTIDE SEQUENCE [LARGE SCALE GENOMIC DNA]</scope>
    <source>
        <strain evidence="1">232</strain>
        <tissue evidence="1">Head and thorax</tissue>
    </source>
</reference>
<comment type="caution">
    <text evidence="1">The sequence shown here is derived from an EMBL/GenBank/DDBJ whole genome shotgun (WGS) entry which is preliminary data.</text>
</comment>
<gene>
    <name evidence="1" type="ORF">V1477_011583</name>
</gene>
<evidence type="ECO:0000313" key="2">
    <source>
        <dbReference type="Proteomes" id="UP001607303"/>
    </source>
</evidence>
<sequence length="75" mass="8658">MSGLETTFILCFELRRVNLENIAVPTRVSSDEYLSPRMDLEIFAPLGDFENLSPRVDLEIFASLRDFENLSSEWT</sequence>
<proteinExistence type="predicted"/>